<evidence type="ECO:0000256" key="1">
    <source>
        <dbReference type="SAM" id="MobiDB-lite"/>
    </source>
</evidence>
<evidence type="ECO:0000313" key="3">
    <source>
        <dbReference type="Proteomes" id="UP000242814"/>
    </source>
</evidence>
<dbReference type="InterPro" id="IPR011042">
    <property type="entry name" value="6-blade_b-propeller_TolB-like"/>
</dbReference>
<dbReference type="Proteomes" id="UP000242814">
    <property type="component" value="Unassembled WGS sequence"/>
</dbReference>
<reference evidence="2 3" key="1">
    <citation type="submission" date="2016-06" db="EMBL/GenBank/DDBJ databases">
        <authorList>
            <person name="Kjaerup R.B."/>
            <person name="Dalgaard T.S."/>
            <person name="Juul-Madsen H.R."/>
        </authorList>
    </citation>
    <scope>NUCLEOTIDE SEQUENCE [LARGE SCALE GENOMIC DNA]</scope>
    <source>
        <strain evidence="2 3">Pb300</strain>
    </source>
</reference>
<feature type="region of interest" description="Disordered" evidence="1">
    <location>
        <begin position="1"/>
        <end position="20"/>
    </location>
</feature>
<dbReference type="VEuPathDB" id="FungiDB:PADG_11039"/>
<dbReference type="EMBL" id="LZYO01000213">
    <property type="protein sequence ID" value="ODH25827.1"/>
    <property type="molecule type" value="Genomic_DNA"/>
</dbReference>
<dbReference type="AlphaFoldDB" id="A0A1D2JBF9"/>
<name>A0A1D2JBF9_PARBR</name>
<dbReference type="Gene3D" id="2.120.10.30">
    <property type="entry name" value="TolB, C-terminal domain"/>
    <property type="match status" value="1"/>
</dbReference>
<evidence type="ECO:0000313" key="2">
    <source>
        <dbReference type="EMBL" id="ODH25827.1"/>
    </source>
</evidence>
<evidence type="ECO:0008006" key="4">
    <source>
        <dbReference type="Google" id="ProtNLM"/>
    </source>
</evidence>
<sequence>MAAVEPLPVAPSPIESPIDGDDCFAKSPEPHILHVYPDTGAAQGKARELKLQDSVSVASFRQGKPDSYITAYYQGIYVLLMKKREIFEILMEIIPTDQKDIIHFNDGVVVNAKGRLWLAEIDKKAMAYGTNKLPSSYGEPKGRL</sequence>
<proteinExistence type="predicted"/>
<protein>
    <recommendedName>
        <fullName evidence="4">SMP-30/Gluconolactonase/LRE-like region domain-containing protein</fullName>
    </recommendedName>
</protein>
<gene>
    <name evidence="2" type="ORF">ACO22_05062</name>
</gene>
<comment type="caution">
    <text evidence="2">The sequence shown here is derived from an EMBL/GenBank/DDBJ whole genome shotgun (WGS) entry which is preliminary data.</text>
</comment>
<dbReference type="VEuPathDB" id="FungiDB:PABG_03792"/>
<accession>A0A1D2JBF9</accession>
<organism evidence="2 3">
    <name type="scientific">Paracoccidioides brasiliensis</name>
    <dbReference type="NCBI Taxonomy" id="121759"/>
    <lineage>
        <taxon>Eukaryota</taxon>
        <taxon>Fungi</taxon>
        <taxon>Dikarya</taxon>
        <taxon>Ascomycota</taxon>
        <taxon>Pezizomycotina</taxon>
        <taxon>Eurotiomycetes</taxon>
        <taxon>Eurotiomycetidae</taxon>
        <taxon>Onygenales</taxon>
        <taxon>Ajellomycetaceae</taxon>
        <taxon>Paracoccidioides</taxon>
    </lineage>
</organism>